<evidence type="ECO:0000313" key="5">
    <source>
        <dbReference type="EMBL" id="EEG29161.1"/>
    </source>
</evidence>
<dbReference type="InterPro" id="IPR018060">
    <property type="entry name" value="HTH_AraC"/>
</dbReference>
<evidence type="ECO:0000313" key="6">
    <source>
        <dbReference type="Proteomes" id="UP000003340"/>
    </source>
</evidence>
<dbReference type="PROSITE" id="PS01124">
    <property type="entry name" value="HTH_ARAC_FAMILY_2"/>
    <property type="match status" value="1"/>
</dbReference>
<dbReference type="EMBL" id="ACEC01000115">
    <property type="protein sequence ID" value="EEG29161.1"/>
    <property type="molecule type" value="Genomic_DNA"/>
</dbReference>
<dbReference type="SUPFAM" id="SSF51215">
    <property type="entry name" value="Regulatory protein AraC"/>
    <property type="match status" value="1"/>
</dbReference>
<dbReference type="Pfam" id="PF12833">
    <property type="entry name" value="HTH_18"/>
    <property type="match status" value="1"/>
</dbReference>
<dbReference type="InterPro" id="IPR037923">
    <property type="entry name" value="HTH-like"/>
</dbReference>
<evidence type="ECO:0000259" key="4">
    <source>
        <dbReference type="PROSITE" id="PS01124"/>
    </source>
</evidence>
<dbReference type="PROSITE" id="PS00041">
    <property type="entry name" value="HTH_ARAC_FAMILY_1"/>
    <property type="match status" value="1"/>
</dbReference>
<dbReference type="GO" id="GO:0003700">
    <property type="term" value="F:DNA-binding transcription factor activity"/>
    <property type="evidence" value="ECO:0007669"/>
    <property type="project" value="InterPro"/>
</dbReference>
<keyword evidence="3" id="KW-0804">Transcription</keyword>
<dbReference type="SMART" id="SM00342">
    <property type="entry name" value="HTH_ARAC"/>
    <property type="match status" value="1"/>
</dbReference>
<dbReference type="Proteomes" id="UP000003340">
    <property type="component" value="Unassembled WGS sequence"/>
</dbReference>
<dbReference type="InterPro" id="IPR009057">
    <property type="entry name" value="Homeodomain-like_sf"/>
</dbReference>
<reference evidence="5 6" key="1">
    <citation type="submission" date="2009-01" db="EMBL/GenBank/DDBJ databases">
        <authorList>
            <person name="Fulton L."/>
            <person name="Clifton S."/>
            <person name="Fulton B."/>
            <person name="Xu J."/>
            <person name="Minx P."/>
            <person name="Pepin K.H."/>
            <person name="Johnson M."/>
            <person name="Bhonagiri V."/>
            <person name="Nash W.E."/>
            <person name="Mardis E.R."/>
            <person name="Wilson R.K."/>
        </authorList>
    </citation>
    <scope>NUCLEOTIDE SEQUENCE [LARGE SCALE GENOMIC DNA]</scope>
    <source>
        <strain evidence="5 6">DSM 5476</strain>
    </source>
</reference>
<sequence length="302" mass="35039">MEAFYEKRRYDTNLRVWTCCYNGLTSLPHYHREIELLYIRQGCAHVGINSQSYTCYGGDLVISQTGDMHYSNSENEDNILDFIVFEPSVLETVYSNDRSLQSVLTAKELKKTGMDEIVQRMYSTVHSELKNQEMDFDTLIKLTLSEFWVKYTRYFGQTRTAEDRQPMVTALAKLQKLMDYIEDNFANDISLSDAAEIMGYEVCHCSKVFKKLTGVNFTEYLNNVKVGKAIEMIRKSEYSITDIAMRCGFNNIRTFNRVFKSITKMTPTHFMNTNRIVPEFHSQAKPISHMTSTVISCKDSWV</sequence>
<keyword evidence="2" id="KW-0238">DNA-binding</keyword>
<gene>
    <name evidence="5" type="ORF">CLOSTMETH_03274</name>
</gene>
<dbReference type="InterPro" id="IPR018062">
    <property type="entry name" value="HTH_AraC-typ_CS"/>
</dbReference>
<dbReference type="eggNOG" id="COG2169">
    <property type="taxonomic scope" value="Bacteria"/>
</dbReference>
<dbReference type="InterPro" id="IPR014710">
    <property type="entry name" value="RmlC-like_jellyroll"/>
</dbReference>
<evidence type="ECO:0000256" key="3">
    <source>
        <dbReference type="ARBA" id="ARBA00023163"/>
    </source>
</evidence>
<comment type="caution">
    <text evidence="5">The sequence shown here is derived from an EMBL/GenBank/DDBJ whole genome shotgun (WGS) entry which is preliminary data.</text>
</comment>
<dbReference type="AlphaFoldDB" id="C0EH74"/>
<evidence type="ECO:0000256" key="2">
    <source>
        <dbReference type="ARBA" id="ARBA00023125"/>
    </source>
</evidence>
<dbReference type="STRING" id="537013.CLOSTMETH_03274"/>
<feature type="domain" description="HTH araC/xylS-type" evidence="4">
    <location>
        <begin position="175"/>
        <end position="273"/>
    </location>
</feature>
<keyword evidence="1" id="KW-0805">Transcription regulation</keyword>
<keyword evidence="6" id="KW-1185">Reference proteome</keyword>
<dbReference type="Gene3D" id="1.10.10.60">
    <property type="entry name" value="Homeodomain-like"/>
    <property type="match status" value="2"/>
</dbReference>
<proteinExistence type="predicted"/>
<reference evidence="5 6" key="2">
    <citation type="submission" date="2009-02" db="EMBL/GenBank/DDBJ databases">
        <title>Draft genome sequence of Clostridium methylpentosum (DSM 5476).</title>
        <authorList>
            <person name="Sudarsanam P."/>
            <person name="Ley R."/>
            <person name="Guruge J."/>
            <person name="Turnbaugh P.J."/>
            <person name="Mahowald M."/>
            <person name="Liep D."/>
            <person name="Gordon J."/>
        </authorList>
    </citation>
    <scope>NUCLEOTIDE SEQUENCE [LARGE SCALE GENOMIC DNA]</scope>
    <source>
        <strain evidence="5 6">DSM 5476</strain>
    </source>
</reference>
<name>C0EH74_9FIRM</name>
<dbReference type="SUPFAM" id="SSF46689">
    <property type="entry name" value="Homeodomain-like"/>
    <property type="match status" value="2"/>
</dbReference>
<organism evidence="5 6">
    <name type="scientific">[Clostridium] methylpentosum DSM 5476</name>
    <dbReference type="NCBI Taxonomy" id="537013"/>
    <lineage>
        <taxon>Bacteria</taxon>
        <taxon>Bacillati</taxon>
        <taxon>Bacillota</taxon>
        <taxon>Clostridia</taxon>
        <taxon>Eubacteriales</taxon>
        <taxon>Oscillospiraceae</taxon>
        <taxon>Oscillospiraceae incertae sedis</taxon>
    </lineage>
</organism>
<dbReference type="HOGENOM" id="CLU_000445_88_3_9"/>
<protein>
    <submittedName>
        <fullName evidence="5">Transcriptional regulator, AraC family</fullName>
    </submittedName>
</protein>
<dbReference type="PANTHER" id="PTHR43280">
    <property type="entry name" value="ARAC-FAMILY TRANSCRIPTIONAL REGULATOR"/>
    <property type="match status" value="1"/>
</dbReference>
<dbReference type="GO" id="GO:0043565">
    <property type="term" value="F:sequence-specific DNA binding"/>
    <property type="evidence" value="ECO:0007669"/>
    <property type="project" value="InterPro"/>
</dbReference>
<dbReference type="Gene3D" id="2.60.120.10">
    <property type="entry name" value="Jelly Rolls"/>
    <property type="match status" value="1"/>
</dbReference>
<accession>C0EH74</accession>
<evidence type="ECO:0000256" key="1">
    <source>
        <dbReference type="ARBA" id="ARBA00023015"/>
    </source>
</evidence>
<dbReference type="PANTHER" id="PTHR43280:SF28">
    <property type="entry name" value="HTH-TYPE TRANSCRIPTIONAL ACTIVATOR RHAS"/>
    <property type="match status" value="1"/>
</dbReference>